<dbReference type="InterPro" id="IPR011991">
    <property type="entry name" value="ArsR-like_HTH"/>
</dbReference>
<name>A0ABW8EFA7_STRT5</name>
<evidence type="ECO:0000313" key="6">
    <source>
        <dbReference type="Proteomes" id="UP001617351"/>
    </source>
</evidence>
<evidence type="ECO:0000313" key="5">
    <source>
        <dbReference type="EMBL" id="MFJ2821925.1"/>
    </source>
</evidence>
<dbReference type="Proteomes" id="UP001617351">
    <property type="component" value="Unassembled WGS sequence"/>
</dbReference>
<dbReference type="SMART" id="SM00418">
    <property type="entry name" value="HTH_ARSR"/>
    <property type="match status" value="1"/>
</dbReference>
<dbReference type="EMBL" id="JBIUYY010000004">
    <property type="protein sequence ID" value="MFJ2821925.1"/>
    <property type="molecule type" value="Genomic_DNA"/>
</dbReference>
<keyword evidence="6" id="KW-1185">Reference proteome</keyword>
<dbReference type="InterPro" id="IPR051011">
    <property type="entry name" value="Metal_resp_trans_reg"/>
</dbReference>
<evidence type="ECO:0000256" key="1">
    <source>
        <dbReference type="ARBA" id="ARBA00023015"/>
    </source>
</evidence>
<keyword evidence="3" id="KW-0804">Transcription</keyword>
<keyword evidence="2" id="KW-0238">DNA-binding</keyword>
<sequence>MLRFHFTAADLARVRITSLGPLAETELALRNLQERDRRTMFGNWRARSGPRILADGRDLARFLAGPPGGLVDLFTLTGPAEDIEEAMDRLHGISHRQLSEEFTFHPGMARRRAPWLGRLLERDREAAERLAGALEHCHRVAVAPYWDRIHHHLQGESARFGQLNADDGLAVFLGRLQPVVQWRAPVLEIPGYRPWQETTDVHMAGRDLGLAPSVFCGRVPQPFARRHGQQVLLIYPALRDLATASTIWADHARAPRGGAAVPQPLIALLGRTRATILSAIADHALCTTTQLAAHTRTSLASASEHATVLRQAGLTSVTRDHKHVRHSISPAGLALLNTTAANGIRGR</sequence>
<gene>
    <name evidence="5" type="ORF">ACIO7M_12510</name>
</gene>
<reference evidence="5 6" key="1">
    <citation type="submission" date="2024-10" db="EMBL/GenBank/DDBJ databases">
        <title>The Natural Products Discovery Center: Release of the First 8490 Sequenced Strains for Exploring Actinobacteria Biosynthetic Diversity.</title>
        <authorList>
            <person name="Kalkreuter E."/>
            <person name="Kautsar S.A."/>
            <person name="Yang D."/>
            <person name="Bader C.D."/>
            <person name="Teijaro C.N."/>
            <person name="Fluegel L."/>
            <person name="Davis C.M."/>
            <person name="Simpson J.R."/>
            <person name="Lauterbach L."/>
            <person name="Steele A.D."/>
            <person name="Gui C."/>
            <person name="Meng S."/>
            <person name="Li G."/>
            <person name="Viehrig K."/>
            <person name="Ye F."/>
            <person name="Su P."/>
            <person name="Kiefer A.F."/>
            <person name="Nichols A."/>
            <person name="Cepeda A.J."/>
            <person name="Yan W."/>
            <person name="Fan B."/>
            <person name="Jiang Y."/>
            <person name="Adhikari A."/>
            <person name="Zheng C.-J."/>
            <person name="Schuster L."/>
            <person name="Cowan T.M."/>
            <person name="Smanski M.J."/>
            <person name="Chevrette M.G."/>
            <person name="De Carvalho L.P.S."/>
            <person name="Shen B."/>
        </authorList>
    </citation>
    <scope>NUCLEOTIDE SEQUENCE [LARGE SCALE GENOMIC DNA]</scope>
    <source>
        <strain evidence="5 6">NPDC087220</strain>
    </source>
</reference>
<accession>A0ABW8EFA7</accession>
<comment type="caution">
    <text evidence="5">The sequence shown here is derived from an EMBL/GenBank/DDBJ whole genome shotgun (WGS) entry which is preliminary data.</text>
</comment>
<organism evidence="5 6">
    <name type="scientific">Streptomyces toxytricini</name>
    <name type="common">Actinomyces toxytricini</name>
    <dbReference type="NCBI Taxonomy" id="67369"/>
    <lineage>
        <taxon>Bacteria</taxon>
        <taxon>Bacillati</taxon>
        <taxon>Actinomycetota</taxon>
        <taxon>Actinomycetes</taxon>
        <taxon>Kitasatosporales</taxon>
        <taxon>Streptomycetaceae</taxon>
        <taxon>Streptomyces</taxon>
    </lineage>
</organism>
<dbReference type="RefSeq" id="WP_402380178.1">
    <property type="nucleotide sequence ID" value="NZ_JBIUYY010000004.1"/>
</dbReference>
<evidence type="ECO:0000256" key="2">
    <source>
        <dbReference type="ARBA" id="ARBA00023125"/>
    </source>
</evidence>
<dbReference type="CDD" id="cd00090">
    <property type="entry name" value="HTH_ARSR"/>
    <property type="match status" value="1"/>
</dbReference>
<dbReference type="PANTHER" id="PTHR43132">
    <property type="entry name" value="ARSENICAL RESISTANCE OPERON REPRESSOR ARSR-RELATED"/>
    <property type="match status" value="1"/>
</dbReference>
<dbReference type="InterPro" id="IPR036388">
    <property type="entry name" value="WH-like_DNA-bd_sf"/>
</dbReference>
<evidence type="ECO:0000256" key="3">
    <source>
        <dbReference type="ARBA" id="ARBA00023163"/>
    </source>
</evidence>
<dbReference type="InterPro" id="IPR001845">
    <property type="entry name" value="HTH_ArsR_DNA-bd_dom"/>
</dbReference>
<proteinExistence type="predicted"/>
<protein>
    <submittedName>
        <fullName evidence="5">ArsR/SmtB family transcription factor</fullName>
    </submittedName>
</protein>
<evidence type="ECO:0000259" key="4">
    <source>
        <dbReference type="SMART" id="SM00418"/>
    </source>
</evidence>
<dbReference type="SUPFAM" id="SSF46785">
    <property type="entry name" value="Winged helix' DNA-binding domain"/>
    <property type="match status" value="1"/>
</dbReference>
<dbReference type="Gene3D" id="1.10.10.10">
    <property type="entry name" value="Winged helix-like DNA-binding domain superfamily/Winged helix DNA-binding domain"/>
    <property type="match status" value="1"/>
</dbReference>
<feature type="domain" description="HTH arsR-type" evidence="4">
    <location>
        <begin position="263"/>
        <end position="341"/>
    </location>
</feature>
<dbReference type="PANTHER" id="PTHR43132:SF8">
    <property type="entry name" value="HTH-TYPE TRANSCRIPTIONAL REGULATOR KMTR"/>
    <property type="match status" value="1"/>
</dbReference>
<dbReference type="InterPro" id="IPR036390">
    <property type="entry name" value="WH_DNA-bd_sf"/>
</dbReference>
<keyword evidence="1" id="KW-0805">Transcription regulation</keyword>